<reference evidence="3" key="1">
    <citation type="submission" date="2017-02" db="EMBL/GenBank/DDBJ databases">
        <authorList>
            <person name="Varghese N."/>
            <person name="Submissions S."/>
        </authorList>
    </citation>
    <scope>NUCLEOTIDE SEQUENCE [LARGE SCALE GENOMIC DNA]</scope>
    <source>
        <strain evidence="3">ATCC 27862</strain>
    </source>
</reference>
<dbReference type="EMBL" id="FUXF01000015">
    <property type="protein sequence ID" value="SJZ55103.1"/>
    <property type="molecule type" value="Genomic_DNA"/>
</dbReference>
<protein>
    <recommendedName>
        <fullName evidence="1">GmrSD restriction endonucleases N-terminal domain-containing protein</fullName>
    </recommendedName>
</protein>
<dbReference type="PANTHER" id="PTHR35149">
    <property type="entry name" value="SLL5132 PROTEIN"/>
    <property type="match status" value="1"/>
</dbReference>
<dbReference type="InterPro" id="IPR004919">
    <property type="entry name" value="GmrSD_N"/>
</dbReference>
<organism evidence="2 3">
    <name type="scientific">Mycoplasmopsis verecunda</name>
    <dbReference type="NCBI Taxonomy" id="171291"/>
    <lineage>
        <taxon>Bacteria</taxon>
        <taxon>Bacillati</taxon>
        <taxon>Mycoplasmatota</taxon>
        <taxon>Mycoplasmoidales</taxon>
        <taxon>Metamycoplasmataceae</taxon>
        <taxon>Mycoplasmopsis</taxon>
    </lineage>
</organism>
<dbReference type="AlphaFoldDB" id="A0A1T4LK26"/>
<dbReference type="RefSeq" id="WP_143826131.1">
    <property type="nucleotide sequence ID" value="NZ_CP137850.1"/>
</dbReference>
<sequence length="66" mass="7836">MTTDNKKITEFIGIPDRQFIIPVYQRRYSWDLSQYNRLWNDLLNINKYNKASHFLGSIVASANDQI</sequence>
<dbReference type="PANTHER" id="PTHR35149:SF2">
    <property type="entry name" value="DUF262 DOMAIN-CONTAINING PROTEIN"/>
    <property type="match status" value="1"/>
</dbReference>
<dbReference type="OrthoDB" id="9798761at2"/>
<proteinExistence type="predicted"/>
<accession>A0A1T4LK26</accession>
<name>A0A1T4LK26_9BACT</name>
<dbReference type="Proteomes" id="UP000190389">
    <property type="component" value="Unassembled WGS sequence"/>
</dbReference>
<keyword evidence="3" id="KW-1185">Reference proteome</keyword>
<feature type="domain" description="GmrSD restriction endonucleases N-terminal" evidence="1">
    <location>
        <begin position="15"/>
        <end position="60"/>
    </location>
</feature>
<gene>
    <name evidence="2" type="ORF">SAMN02745154_00476</name>
</gene>
<evidence type="ECO:0000259" key="1">
    <source>
        <dbReference type="Pfam" id="PF03235"/>
    </source>
</evidence>
<evidence type="ECO:0000313" key="3">
    <source>
        <dbReference type="Proteomes" id="UP000190389"/>
    </source>
</evidence>
<dbReference type="STRING" id="171291.SAMN02745154_00476"/>
<dbReference type="Pfam" id="PF03235">
    <property type="entry name" value="GmrSD_N"/>
    <property type="match status" value="1"/>
</dbReference>
<evidence type="ECO:0000313" key="2">
    <source>
        <dbReference type="EMBL" id="SJZ55103.1"/>
    </source>
</evidence>